<feature type="region of interest" description="Disordered" evidence="1">
    <location>
        <begin position="43"/>
        <end position="106"/>
    </location>
</feature>
<dbReference type="AlphaFoldDB" id="A0A9P7EBK2"/>
<dbReference type="RefSeq" id="XP_041193147.1">
    <property type="nucleotide sequence ID" value="XM_041332909.1"/>
</dbReference>
<sequence length="106" mass="11205">MMHEVCVAAWAAAVQALWHLATPGATLSTRVAPTLSPVNFMNDVDEVDEPPAVPAPSKPGPDVKPPPANSIVEDVDLATFKPTFIPSGSKPKDGEKEKQETEGFKG</sequence>
<name>A0A9P7EBK2_9AGAM</name>
<dbReference type="GeneID" id="64626926"/>
<accession>A0A9P7EBK2</accession>
<evidence type="ECO:0000256" key="2">
    <source>
        <dbReference type="SAM" id="SignalP"/>
    </source>
</evidence>
<gene>
    <name evidence="3" type="ORF">BJ212DRAFT_1299732</name>
</gene>
<feature type="compositionally biased region" description="Pro residues" evidence="1">
    <location>
        <begin position="51"/>
        <end position="68"/>
    </location>
</feature>
<organism evidence="3 4">
    <name type="scientific">Suillus subaureus</name>
    <dbReference type="NCBI Taxonomy" id="48587"/>
    <lineage>
        <taxon>Eukaryota</taxon>
        <taxon>Fungi</taxon>
        <taxon>Dikarya</taxon>
        <taxon>Basidiomycota</taxon>
        <taxon>Agaricomycotina</taxon>
        <taxon>Agaricomycetes</taxon>
        <taxon>Agaricomycetidae</taxon>
        <taxon>Boletales</taxon>
        <taxon>Suillineae</taxon>
        <taxon>Suillaceae</taxon>
        <taxon>Suillus</taxon>
    </lineage>
</organism>
<comment type="caution">
    <text evidence="3">The sequence shown here is derived from an EMBL/GenBank/DDBJ whole genome shotgun (WGS) entry which is preliminary data.</text>
</comment>
<proteinExistence type="predicted"/>
<evidence type="ECO:0000313" key="3">
    <source>
        <dbReference type="EMBL" id="KAG1816474.1"/>
    </source>
</evidence>
<feature type="signal peptide" evidence="2">
    <location>
        <begin position="1"/>
        <end position="16"/>
    </location>
</feature>
<keyword evidence="2" id="KW-0732">Signal</keyword>
<feature type="compositionally biased region" description="Basic and acidic residues" evidence="1">
    <location>
        <begin position="90"/>
        <end position="106"/>
    </location>
</feature>
<feature type="chain" id="PRO_5040110493" evidence="2">
    <location>
        <begin position="17"/>
        <end position="106"/>
    </location>
</feature>
<keyword evidence="4" id="KW-1185">Reference proteome</keyword>
<dbReference type="EMBL" id="JABBWG010000016">
    <property type="protein sequence ID" value="KAG1816474.1"/>
    <property type="molecule type" value="Genomic_DNA"/>
</dbReference>
<dbReference type="Proteomes" id="UP000807769">
    <property type="component" value="Unassembled WGS sequence"/>
</dbReference>
<evidence type="ECO:0000313" key="4">
    <source>
        <dbReference type="Proteomes" id="UP000807769"/>
    </source>
</evidence>
<reference evidence="3" key="1">
    <citation type="journal article" date="2020" name="New Phytol.">
        <title>Comparative genomics reveals dynamic genome evolution in host specialist ectomycorrhizal fungi.</title>
        <authorList>
            <person name="Lofgren L.A."/>
            <person name="Nguyen N.H."/>
            <person name="Vilgalys R."/>
            <person name="Ruytinx J."/>
            <person name="Liao H.L."/>
            <person name="Branco S."/>
            <person name="Kuo A."/>
            <person name="LaButti K."/>
            <person name="Lipzen A."/>
            <person name="Andreopoulos W."/>
            <person name="Pangilinan J."/>
            <person name="Riley R."/>
            <person name="Hundley H."/>
            <person name="Na H."/>
            <person name="Barry K."/>
            <person name="Grigoriev I.V."/>
            <person name="Stajich J.E."/>
            <person name="Kennedy P.G."/>
        </authorList>
    </citation>
    <scope>NUCLEOTIDE SEQUENCE</scope>
    <source>
        <strain evidence="3">MN1</strain>
    </source>
</reference>
<evidence type="ECO:0000256" key="1">
    <source>
        <dbReference type="SAM" id="MobiDB-lite"/>
    </source>
</evidence>
<protein>
    <submittedName>
        <fullName evidence="3">Uncharacterized protein</fullName>
    </submittedName>
</protein>